<proteinExistence type="predicted"/>
<evidence type="ECO:0000313" key="2">
    <source>
        <dbReference type="Proteomes" id="UP000054565"/>
    </source>
</evidence>
<organism evidence="1 2">
    <name type="scientific">Coccidioides immitis RMSCC 2394</name>
    <dbReference type="NCBI Taxonomy" id="404692"/>
    <lineage>
        <taxon>Eukaryota</taxon>
        <taxon>Fungi</taxon>
        <taxon>Dikarya</taxon>
        <taxon>Ascomycota</taxon>
        <taxon>Pezizomycotina</taxon>
        <taxon>Eurotiomycetes</taxon>
        <taxon>Eurotiomycetidae</taxon>
        <taxon>Onygenales</taxon>
        <taxon>Onygenaceae</taxon>
        <taxon>Coccidioides</taxon>
    </lineage>
</organism>
<dbReference type="Proteomes" id="UP000054565">
    <property type="component" value="Unassembled WGS sequence"/>
</dbReference>
<dbReference type="EMBL" id="DS028102">
    <property type="protein sequence ID" value="KMP02207.1"/>
    <property type="molecule type" value="Genomic_DNA"/>
</dbReference>
<gene>
    <name evidence="1" type="ORF">CIRG_10030</name>
</gene>
<evidence type="ECO:0000313" key="1">
    <source>
        <dbReference type="EMBL" id="KMP02207.1"/>
    </source>
</evidence>
<reference evidence="2" key="1">
    <citation type="journal article" date="2010" name="Genome Res.">
        <title>Population genomic sequencing of Coccidioides fungi reveals recent hybridization and transposon control.</title>
        <authorList>
            <person name="Neafsey D.E."/>
            <person name="Barker B.M."/>
            <person name="Sharpton T.J."/>
            <person name="Stajich J.E."/>
            <person name="Park D.J."/>
            <person name="Whiston E."/>
            <person name="Hung C.-Y."/>
            <person name="McMahan C."/>
            <person name="White J."/>
            <person name="Sykes S."/>
            <person name="Heiman D."/>
            <person name="Young S."/>
            <person name="Zeng Q."/>
            <person name="Abouelleil A."/>
            <person name="Aftuck L."/>
            <person name="Bessette D."/>
            <person name="Brown A."/>
            <person name="FitzGerald M."/>
            <person name="Lui A."/>
            <person name="Macdonald J.P."/>
            <person name="Priest M."/>
            <person name="Orbach M.J."/>
            <person name="Galgiani J.N."/>
            <person name="Kirkland T.N."/>
            <person name="Cole G.T."/>
            <person name="Birren B.W."/>
            <person name="Henn M.R."/>
            <person name="Taylor J.W."/>
            <person name="Rounsley S.D."/>
        </authorList>
    </citation>
    <scope>NUCLEOTIDE SEQUENCE [LARGE SCALE GENOMIC DNA]</scope>
    <source>
        <strain evidence="2">RMSCC 2394</strain>
    </source>
</reference>
<sequence length="127" mass="14275">MFPSPIPHLKRLRPNETNTWCACGRDFIFKRGVFRYGSEKAHDMSVSNLKSAKWVHSRLSVRFIRDVYTAATSHSLRLGGFGAPLSRRSVSLPHPSSLRSTWISSQFSALISSFTRRESDGESVTSS</sequence>
<accession>A0A0J7AXS3</accession>
<name>A0A0J7AXS3_COCIT</name>
<dbReference type="AlphaFoldDB" id="A0A0J7AXS3"/>
<protein>
    <submittedName>
        <fullName evidence="1">Uncharacterized protein</fullName>
    </submittedName>
</protein>